<proteinExistence type="predicted"/>
<sequence length="283" mass="30637">MDAGRSWYPGHALLRPVRRVGHSAVSGHVSARRGATGRKAWSATPLPRCSAPWRWLRSDARLSAELWDTSLSGASDSPIWPVARRGHRISRRSPWRSLGSHHRRSTASRLWSVIPPCGSGSPQPGIGSGQAGSDGHDAIKQIFDGSRGRYGARKVWHQLRREGSTSPVAQWSARADYRPSGSISSSGSCYLSRARAMATWAPTRGLQGRFANCEVASLPRGPACMPSRVPMLSCAVLTLPYGISSGRRVATPFVRLTSSSSAKARTESMMDHSGNRAGLRRGF</sequence>
<gene>
    <name evidence="3" type="ORF">DPM13_16485</name>
</gene>
<dbReference type="Pfam" id="PF13276">
    <property type="entry name" value="HTH_21"/>
    <property type="match status" value="1"/>
</dbReference>
<evidence type="ECO:0000256" key="1">
    <source>
        <dbReference type="SAM" id="MobiDB-lite"/>
    </source>
</evidence>
<accession>A0ABN5MBF4</accession>
<dbReference type="InterPro" id="IPR025948">
    <property type="entry name" value="HTH-like_dom"/>
</dbReference>
<evidence type="ECO:0000313" key="4">
    <source>
        <dbReference type="Proteomes" id="UP000249922"/>
    </source>
</evidence>
<dbReference type="EMBL" id="CP030239">
    <property type="protein sequence ID" value="AWX94012.1"/>
    <property type="molecule type" value="Genomic_DNA"/>
</dbReference>
<evidence type="ECO:0000313" key="3">
    <source>
        <dbReference type="EMBL" id="AWX94012.1"/>
    </source>
</evidence>
<feature type="domain" description="HTH-like" evidence="2">
    <location>
        <begin position="137"/>
        <end position="163"/>
    </location>
</feature>
<feature type="compositionally biased region" description="Basic and acidic residues" evidence="1">
    <location>
        <begin position="264"/>
        <end position="274"/>
    </location>
</feature>
<evidence type="ECO:0000259" key="2">
    <source>
        <dbReference type="Pfam" id="PF13276"/>
    </source>
</evidence>
<protein>
    <recommendedName>
        <fullName evidence="2">HTH-like domain-containing protein</fullName>
    </recommendedName>
</protein>
<dbReference type="Proteomes" id="UP000249922">
    <property type="component" value="Chromosome"/>
</dbReference>
<name>A0ABN5MBF4_9RHOB</name>
<keyword evidence="4" id="KW-1185">Reference proteome</keyword>
<organism evidence="3 4">
    <name type="scientific">Paracoccus mutanolyticus</name>
    <dbReference type="NCBI Taxonomy" id="1499308"/>
    <lineage>
        <taxon>Bacteria</taxon>
        <taxon>Pseudomonadati</taxon>
        <taxon>Pseudomonadota</taxon>
        <taxon>Alphaproteobacteria</taxon>
        <taxon>Rhodobacterales</taxon>
        <taxon>Paracoccaceae</taxon>
        <taxon>Paracoccus</taxon>
    </lineage>
</organism>
<feature type="region of interest" description="Disordered" evidence="1">
    <location>
        <begin position="264"/>
        <end position="283"/>
    </location>
</feature>
<reference evidence="3 4" key="1">
    <citation type="submission" date="2018-06" db="EMBL/GenBank/DDBJ databases">
        <title>Complete genome sequence of Paracoccus mutanolyticus strain RSP-02 isolated from cellulosic waste.</title>
        <authorList>
            <person name="Amrutha R.N."/>
            <person name="Shrivastav A."/>
            <person name="Buddana S.K."/>
            <person name="Deshpande U."/>
            <person name="Prakasham R.S."/>
        </authorList>
    </citation>
    <scope>NUCLEOTIDE SEQUENCE [LARGE SCALE GENOMIC DNA]</scope>
    <source>
        <strain evidence="3 4">RSP-02</strain>
    </source>
</reference>